<keyword evidence="5" id="KW-0812">Transmembrane</keyword>
<keyword evidence="7" id="KW-1185">Reference proteome</keyword>
<feature type="transmembrane region" description="Helical" evidence="5">
    <location>
        <begin position="71"/>
        <end position="88"/>
    </location>
</feature>
<dbReference type="GO" id="GO:0012505">
    <property type="term" value="C:endomembrane system"/>
    <property type="evidence" value="ECO:0007669"/>
    <property type="project" value="UniProtKB-SubCell"/>
</dbReference>
<accession>A0A8X7Z2G2</accession>
<dbReference type="PANTHER" id="PTHR31269">
    <property type="entry name" value="S-TYPE ANION CHANNEL SLAH3"/>
    <property type="match status" value="1"/>
</dbReference>
<organism evidence="6 7">
    <name type="scientific">Populus tomentosa</name>
    <name type="common">Chinese white poplar</name>
    <dbReference type="NCBI Taxonomy" id="118781"/>
    <lineage>
        <taxon>Eukaryota</taxon>
        <taxon>Viridiplantae</taxon>
        <taxon>Streptophyta</taxon>
        <taxon>Embryophyta</taxon>
        <taxon>Tracheophyta</taxon>
        <taxon>Spermatophyta</taxon>
        <taxon>Magnoliopsida</taxon>
        <taxon>eudicotyledons</taxon>
        <taxon>Gunneridae</taxon>
        <taxon>Pentapetalae</taxon>
        <taxon>rosids</taxon>
        <taxon>fabids</taxon>
        <taxon>Malpighiales</taxon>
        <taxon>Salicaceae</taxon>
        <taxon>Saliceae</taxon>
        <taxon>Populus</taxon>
    </lineage>
</organism>
<dbReference type="EMBL" id="JAAWWB010000016">
    <property type="protein sequence ID" value="KAG6763898.1"/>
    <property type="molecule type" value="Genomic_DNA"/>
</dbReference>
<comment type="subcellular location">
    <subcellularLocation>
        <location evidence="2">Cell membrane</location>
    </subcellularLocation>
    <subcellularLocation>
        <location evidence="1">Endomembrane system</location>
        <topology evidence="1">Multi-pass membrane protein</topology>
    </subcellularLocation>
</comment>
<evidence type="ECO:0000256" key="3">
    <source>
        <dbReference type="ARBA" id="ARBA00022448"/>
    </source>
</evidence>
<keyword evidence="5" id="KW-1133">Transmembrane helix</keyword>
<protein>
    <submittedName>
        <fullName evidence="6">Uncharacterized protein</fullName>
    </submittedName>
</protein>
<evidence type="ECO:0000313" key="7">
    <source>
        <dbReference type="Proteomes" id="UP000886885"/>
    </source>
</evidence>
<feature type="transmembrane region" description="Helical" evidence="5">
    <location>
        <begin position="130"/>
        <end position="153"/>
    </location>
</feature>
<evidence type="ECO:0000313" key="6">
    <source>
        <dbReference type="EMBL" id="KAG6763898.1"/>
    </source>
</evidence>
<dbReference type="Proteomes" id="UP000886885">
    <property type="component" value="Chromosome 8D"/>
</dbReference>
<comment type="caution">
    <text evidence="6">The sequence shown here is derived from an EMBL/GenBank/DDBJ whole genome shotgun (WGS) entry which is preliminary data.</text>
</comment>
<reference evidence="6" key="1">
    <citation type="journal article" date="2020" name="bioRxiv">
        <title>Hybrid origin of Populus tomentosa Carr. identified through genome sequencing and phylogenomic analysis.</title>
        <authorList>
            <person name="An X."/>
            <person name="Gao K."/>
            <person name="Chen Z."/>
            <person name="Li J."/>
            <person name="Yang X."/>
            <person name="Yang X."/>
            <person name="Zhou J."/>
            <person name="Guo T."/>
            <person name="Zhao T."/>
            <person name="Huang S."/>
            <person name="Miao D."/>
            <person name="Khan W.U."/>
            <person name="Rao P."/>
            <person name="Ye M."/>
            <person name="Lei B."/>
            <person name="Liao W."/>
            <person name="Wang J."/>
            <person name="Ji L."/>
            <person name="Li Y."/>
            <person name="Guo B."/>
            <person name="Mustafa N.S."/>
            <person name="Li S."/>
            <person name="Yun Q."/>
            <person name="Keller S.R."/>
            <person name="Mao J."/>
            <person name="Zhang R."/>
            <person name="Strauss S.H."/>
        </authorList>
    </citation>
    <scope>NUCLEOTIDE SEQUENCE</scope>
    <source>
        <strain evidence="6">GM15</strain>
        <tissue evidence="6">Leaf</tissue>
    </source>
</reference>
<dbReference type="InterPro" id="IPR030183">
    <property type="entry name" value="SLAC/SLAH"/>
</dbReference>
<feature type="transmembrane region" description="Helical" evidence="5">
    <location>
        <begin position="100"/>
        <end position="118"/>
    </location>
</feature>
<dbReference type="OrthoDB" id="1867618at2759"/>
<keyword evidence="4" id="KW-1003">Cell membrane</keyword>
<dbReference type="GO" id="GO:0006873">
    <property type="term" value="P:intracellular monoatomic ion homeostasis"/>
    <property type="evidence" value="ECO:0007669"/>
    <property type="project" value="InterPro"/>
</dbReference>
<proteinExistence type="predicted"/>
<evidence type="ECO:0000256" key="1">
    <source>
        <dbReference type="ARBA" id="ARBA00004127"/>
    </source>
</evidence>
<evidence type="ECO:0000256" key="5">
    <source>
        <dbReference type="SAM" id="Phobius"/>
    </source>
</evidence>
<keyword evidence="3" id="KW-0813">Transport</keyword>
<evidence type="ECO:0000256" key="4">
    <source>
        <dbReference type="ARBA" id="ARBA00022475"/>
    </source>
</evidence>
<dbReference type="GO" id="GO:0005886">
    <property type="term" value="C:plasma membrane"/>
    <property type="evidence" value="ECO:0007669"/>
    <property type="project" value="UniProtKB-SubCell"/>
</dbReference>
<dbReference type="PANTHER" id="PTHR31269:SF22">
    <property type="entry name" value="OS01G0247700 PROTEIN"/>
    <property type="match status" value="1"/>
</dbReference>
<evidence type="ECO:0000256" key="2">
    <source>
        <dbReference type="ARBA" id="ARBA00004236"/>
    </source>
</evidence>
<gene>
    <name evidence="6" type="ORF">POTOM_031345</name>
</gene>
<sequence length="156" mass="17402">MLNLVGAQAAANMGWKECCFLVFTWHGPLLGAVSGGDRLPAMSRPVFFLFIAAPSRESLAWDSINGAFDTASKMLFFLTLFLFATLIWRPNLFKRSMRRFSVVWWAYSFPLTVVALASKDYAEEDRRIANALMLLLSELAILASLSLSVLTVLNSK</sequence>
<dbReference type="GO" id="GO:0008308">
    <property type="term" value="F:voltage-gated monoatomic anion channel activity"/>
    <property type="evidence" value="ECO:0007669"/>
    <property type="project" value="InterPro"/>
</dbReference>
<name>A0A8X7Z2G2_POPTO</name>
<keyword evidence="5" id="KW-0472">Membrane</keyword>
<dbReference type="Pfam" id="PF03595">
    <property type="entry name" value="SLAC1"/>
    <property type="match status" value="1"/>
</dbReference>
<dbReference type="InterPro" id="IPR004695">
    <property type="entry name" value="SLAC1/Mae1/Ssu1/TehA"/>
</dbReference>
<dbReference type="AlphaFoldDB" id="A0A8X7Z2G2"/>